<dbReference type="Gene3D" id="1.10.150.20">
    <property type="entry name" value="5' to 3' exonuclease, C-terminal subdomain"/>
    <property type="match status" value="1"/>
</dbReference>
<dbReference type="GO" id="GO:0000428">
    <property type="term" value="C:DNA-directed RNA polymerase complex"/>
    <property type="evidence" value="ECO:0007669"/>
    <property type="project" value="UniProtKB-KW"/>
</dbReference>
<evidence type="ECO:0000256" key="8">
    <source>
        <dbReference type="ARBA" id="ARBA00048552"/>
    </source>
</evidence>
<dbReference type="Proteomes" id="UP000827160">
    <property type="component" value="Segment"/>
</dbReference>
<dbReference type="EMBL" id="MZ462995">
    <property type="protein sequence ID" value="QXP44071.1"/>
    <property type="molecule type" value="Genomic_DNA"/>
</dbReference>
<reference evidence="11" key="1">
    <citation type="submission" date="2021-06" db="EMBL/GenBank/DDBJ databases">
        <authorList>
            <person name="Nair S."/>
        </authorList>
    </citation>
    <scope>NUCLEOTIDE SEQUENCE</scope>
</reference>
<dbReference type="Gene3D" id="1.10.287.280">
    <property type="match status" value="1"/>
</dbReference>
<dbReference type="Pfam" id="PF00940">
    <property type="entry name" value="RNA_pol"/>
    <property type="match status" value="1"/>
</dbReference>
<evidence type="ECO:0000313" key="12">
    <source>
        <dbReference type="Proteomes" id="UP000827160"/>
    </source>
</evidence>
<dbReference type="InterPro" id="IPR029262">
    <property type="entry name" value="RPOL_N"/>
</dbReference>
<keyword evidence="7" id="KW-1195">Viral transcription</keyword>
<accession>A0AAE7SPW0</accession>
<dbReference type="InterPro" id="IPR037159">
    <property type="entry name" value="RNA_POL_N_sf"/>
</dbReference>
<dbReference type="SMART" id="SM01311">
    <property type="entry name" value="RPOL_N"/>
    <property type="match status" value="1"/>
</dbReference>
<evidence type="ECO:0000256" key="5">
    <source>
        <dbReference type="ARBA" id="ARBA00022695"/>
    </source>
</evidence>
<dbReference type="PANTHER" id="PTHR10102:SF0">
    <property type="entry name" value="DNA-DIRECTED RNA POLYMERASE, MITOCHONDRIAL"/>
    <property type="match status" value="1"/>
</dbReference>
<evidence type="ECO:0000256" key="2">
    <source>
        <dbReference type="ARBA" id="ARBA00012418"/>
    </source>
</evidence>
<organism evidence="11 12">
    <name type="scientific">Stappia phage SI01</name>
    <dbReference type="NCBI Taxonomy" id="2847766"/>
    <lineage>
        <taxon>Viruses</taxon>
        <taxon>Duplodnaviria</taxon>
        <taxon>Heunggongvirae</taxon>
        <taxon>Uroviricota</taxon>
        <taxon>Caudoviricetes</taxon>
        <taxon>Autographivirales</taxon>
        <taxon>Dunnvirinae</taxon>
        <taxon>Songlingvirus</taxon>
        <taxon>Songlingvirus SI01</taxon>
    </lineage>
</organism>
<evidence type="ECO:0000256" key="3">
    <source>
        <dbReference type="ARBA" id="ARBA00022478"/>
    </source>
</evidence>
<keyword evidence="12" id="KW-1185">Reference proteome</keyword>
<dbReference type="Pfam" id="PF14700">
    <property type="entry name" value="RPOL_N"/>
    <property type="match status" value="1"/>
</dbReference>
<evidence type="ECO:0000313" key="11">
    <source>
        <dbReference type="EMBL" id="QXP44071.1"/>
    </source>
</evidence>
<comment type="similarity">
    <text evidence="1 9">Belongs to the phage and mitochondrial RNA polymerase family.</text>
</comment>
<keyword evidence="4 9" id="KW-0808">Transferase</keyword>
<evidence type="ECO:0000256" key="1">
    <source>
        <dbReference type="ARBA" id="ARBA00009493"/>
    </source>
</evidence>
<sequence>MREYIEPLAQELEQWANEPGPGKNGLFRPLLRVCDPSVAMYLALHALFDHFLGDASLSSLAIKIGGMVEDDLRFTAFREKNKNYYEELQRSLKMRGVKSYAHKHRVFTFKANEAEDEWQKWSPSERAGVGMKLLDIILEHTDLIEKVHLTGSGKSNRRRYNDVRVVPTEAARAWMDEHHAMRELLYPDRMPCVIEPDPWTDIDQGGYYSAELRNTTKLIKTHNGPHRKFIRRRWNRTGRAWLSALNSVQKTPWSVNTRVLVVLKEAWMHNLALGIPAKEPLVPPPCPVADIAKEDMTEADHSVLTEWKQLASTVYTQEKERVAKAFQVSRIIRLANEFSDMDRFWYVWTFDFRGRMYAATSSFSPQGPDVAKGLLQFAEGKPLGARGLYWLKVNIANRFGYDKEDYDGRVRWVDERHDLWLHIADDPINAREHWRDADKPYQMLAAILEYADAMRSGNPEEFISHIPVGLDGSCNGLQNFSAMLRDEVGGRATNLVPQSKPADIYALVGAVCGKKIRRAVANPSTDPEDANHVRIMATWGQFLDRYGNGDALPRSLPKRPVMTLPYGATRQSCTQYIYAGILKIDGAYGRDKNGVKSGVFEDARFQAATALTPLMWDSIGEVVIAARHAMTWLQKCAGVVGKQNSAIFWDTPDGFPVWQAEYQTEDIRVRTQLAGDFRIRLRPYTDDICSRTMRQSISPNFVHSMDANHLRETVRRCIDAGITDLAVIHDDYGTHACNTDALHKIIREAFVHQYTEYDPLGDFRAFQETLGYELPDLPARGKLDIRGVLDSPYFFG</sequence>
<protein>
    <recommendedName>
        <fullName evidence="2 9">DNA-directed RNA polymerase</fullName>
        <ecNumber evidence="2 9">2.7.7.6</ecNumber>
    </recommendedName>
</protein>
<evidence type="ECO:0000256" key="9">
    <source>
        <dbReference type="RuleBase" id="RU003805"/>
    </source>
</evidence>
<evidence type="ECO:0000256" key="7">
    <source>
        <dbReference type="ARBA" id="ARBA00023314"/>
    </source>
</evidence>
<dbReference type="PROSITE" id="PS00489">
    <property type="entry name" value="RNA_POL_PHAGE_2"/>
    <property type="match status" value="1"/>
</dbReference>
<dbReference type="InterPro" id="IPR046950">
    <property type="entry name" value="DNA-dir_Rpol_C_phage-type"/>
</dbReference>
<proteinExistence type="inferred from homology"/>
<dbReference type="EC" id="2.7.7.6" evidence="2 9"/>
<dbReference type="InterPro" id="IPR043502">
    <property type="entry name" value="DNA/RNA_pol_sf"/>
</dbReference>
<feature type="domain" description="DNA-directed RNA polymerase N-terminal" evidence="10">
    <location>
        <begin position="1"/>
        <end position="250"/>
    </location>
</feature>
<dbReference type="PROSITE" id="PS00900">
    <property type="entry name" value="RNA_POL_PHAGE_1"/>
    <property type="match status" value="1"/>
</dbReference>
<dbReference type="SUPFAM" id="SSF56672">
    <property type="entry name" value="DNA/RNA polymerases"/>
    <property type="match status" value="1"/>
</dbReference>
<dbReference type="GO" id="GO:0019083">
    <property type="term" value="P:viral transcription"/>
    <property type="evidence" value="ECO:0007669"/>
    <property type="project" value="UniProtKB-KW"/>
</dbReference>
<dbReference type="GO" id="GO:0006351">
    <property type="term" value="P:DNA-templated transcription"/>
    <property type="evidence" value="ECO:0007669"/>
    <property type="project" value="InterPro"/>
</dbReference>
<keyword evidence="5 9" id="KW-0548">Nucleotidyltransferase</keyword>
<comment type="function">
    <text evidence="9">DNA-dependent RNA polymerase catalyzes the transcription of DNA into RNA using the four ribonucleoside triphosphates as substrates.</text>
</comment>
<evidence type="ECO:0000259" key="10">
    <source>
        <dbReference type="SMART" id="SM01311"/>
    </source>
</evidence>
<evidence type="ECO:0000256" key="6">
    <source>
        <dbReference type="ARBA" id="ARBA00023163"/>
    </source>
</evidence>
<keyword evidence="3 9" id="KW-0240">DNA-directed RNA polymerase</keyword>
<dbReference type="Gene3D" id="1.10.287.260">
    <property type="match status" value="1"/>
</dbReference>
<name>A0AAE7SPW0_9CAUD</name>
<dbReference type="InterPro" id="IPR024075">
    <property type="entry name" value="DNA-dir_RNA_pol_helix_hairp_sf"/>
</dbReference>
<keyword evidence="6 9" id="KW-0804">Transcription</keyword>
<evidence type="ECO:0000256" key="4">
    <source>
        <dbReference type="ARBA" id="ARBA00022679"/>
    </source>
</evidence>
<dbReference type="GO" id="GO:0003677">
    <property type="term" value="F:DNA binding"/>
    <property type="evidence" value="ECO:0007669"/>
    <property type="project" value="InterPro"/>
</dbReference>
<dbReference type="Gene3D" id="1.10.1320.10">
    <property type="entry name" value="DNA-directed RNA polymerase, N-terminal domain"/>
    <property type="match status" value="1"/>
</dbReference>
<dbReference type="GO" id="GO:0003899">
    <property type="term" value="F:DNA-directed RNA polymerase activity"/>
    <property type="evidence" value="ECO:0007669"/>
    <property type="project" value="UniProtKB-EC"/>
</dbReference>
<comment type="catalytic activity">
    <reaction evidence="8 9">
        <text>RNA(n) + a ribonucleoside 5'-triphosphate = RNA(n+1) + diphosphate</text>
        <dbReference type="Rhea" id="RHEA:21248"/>
        <dbReference type="Rhea" id="RHEA-COMP:14527"/>
        <dbReference type="Rhea" id="RHEA-COMP:17342"/>
        <dbReference type="ChEBI" id="CHEBI:33019"/>
        <dbReference type="ChEBI" id="CHEBI:61557"/>
        <dbReference type="ChEBI" id="CHEBI:140395"/>
        <dbReference type="EC" id="2.7.7.6"/>
    </reaction>
</comment>
<dbReference type="InterPro" id="IPR002092">
    <property type="entry name" value="DNA-dir_Rpol_phage-type"/>
</dbReference>
<dbReference type="PANTHER" id="PTHR10102">
    <property type="entry name" value="DNA-DIRECTED RNA POLYMERASE, MITOCHONDRIAL"/>
    <property type="match status" value="1"/>
</dbReference>